<keyword evidence="1" id="KW-0547">Nucleotide-binding</keyword>
<evidence type="ECO:0000313" key="4">
    <source>
        <dbReference type="Proteomes" id="UP000308901"/>
    </source>
</evidence>
<feature type="domain" description="ATP-grasp" evidence="2">
    <location>
        <begin position="507"/>
        <end position="558"/>
    </location>
</feature>
<dbReference type="EMBL" id="VANU01000004">
    <property type="protein sequence ID" value="TLP37721.1"/>
    <property type="molecule type" value="Genomic_DNA"/>
</dbReference>
<organism evidence="3 4">
    <name type="scientific">Arcobacter arenosus</name>
    <dbReference type="NCBI Taxonomy" id="2576037"/>
    <lineage>
        <taxon>Bacteria</taxon>
        <taxon>Pseudomonadati</taxon>
        <taxon>Campylobacterota</taxon>
        <taxon>Epsilonproteobacteria</taxon>
        <taxon>Campylobacterales</taxon>
        <taxon>Arcobacteraceae</taxon>
        <taxon>Arcobacter</taxon>
    </lineage>
</organism>
<dbReference type="AlphaFoldDB" id="A0A5R8Y0E6"/>
<dbReference type="InterPro" id="IPR032875">
    <property type="entry name" value="Succ_CoA_lig_flav_dom"/>
</dbReference>
<dbReference type="RefSeq" id="WP_138152901.1">
    <property type="nucleotide sequence ID" value="NZ_VANU01000004.1"/>
</dbReference>
<dbReference type="SUPFAM" id="SSF51735">
    <property type="entry name" value="NAD(P)-binding Rossmann-fold domains"/>
    <property type="match status" value="1"/>
</dbReference>
<dbReference type="InterPro" id="IPR003781">
    <property type="entry name" value="CoA-bd"/>
</dbReference>
<proteinExistence type="predicted"/>
<sequence length="711" mass="76527">MNKAIRRTNEETVESISSLLNPKSVVILGASAKPGSSARNIIKTLKLNGYKGEINLLGRNSGDIDGIEIKTSLNDLPKGIDLGILAIPAASVYDAIVDLKSIDVKTVVCMSAGFAELGEEGHALQDKIGKYAYENNIRLVGPNCIGYFNYVNNFHLVLIDLPKQVPFDKNGSKGVAIITQSGGIGLFIGQSLGKRAVPTSYSVTIGNQADIELSDLIDFFIEDEYTGAIAIYAEEIKNPQNLLNAVKRANAVNKNVILMHSGRSEASRSITQSHTGSLTGDYTLMETKLLNAGVAMVNSLDELITLSELLLRFPKPVSGEVGLLTHSGAVCAIATDQFEDCNLVMAALSSDIEEKLKEIIPEYLPARNPFDVGVEAARDPELVGKGLDLLLTEPKIGSTLVVLPTDQDIGTKSIFLNGFIDSMKKHPEKPAIYVPLDESNIYEPEFMTLARDNGVVLGKSMESAVKALSNVDKLCRNKSKQRRENEIIKIDMISQLDSGNVPEYKSKEILAKLDIPIPKGALAKDENEAIKIANELSYPVVLKAQSAKLAHKTDAGGVVLNIKSDDELKIAFNKMMTDIEAIGIKLDGILIEGMAQMGPEIVIGARRDEQWGPVVLVGLGGIWIEILKDVCLITPDLGVDAIVDEISSLKSAALLKGARGAEVVDIKAIAQTVTKIADLIVSNERISEVEINPLVAKAEGVFALDALVVLD</sequence>
<dbReference type="Gene3D" id="3.30.1490.20">
    <property type="entry name" value="ATP-grasp fold, A domain"/>
    <property type="match status" value="1"/>
</dbReference>
<gene>
    <name evidence="3" type="ORF">FDK22_10415</name>
</gene>
<dbReference type="InterPro" id="IPR013815">
    <property type="entry name" value="ATP_grasp_subdomain_1"/>
</dbReference>
<dbReference type="Pfam" id="PF13380">
    <property type="entry name" value="CoA_binding_2"/>
    <property type="match status" value="1"/>
</dbReference>
<dbReference type="PANTHER" id="PTHR42793:SF1">
    <property type="entry name" value="PEPTIDYL-LYSINE N-ACETYLTRANSFERASE PATZ"/>
    <property type="match status" value="1"/>
</dbReference>
<comment type="caution">
    <text evidence="3">The sequence shown here is derived from an EMBL/GenBank/DDBJ whole genome shotgun (WGS) entry which is preliminary data.</text>
</comment>
<dbReference type="SMART" id="SM00881">
    <property type="entry name" value="CoA_binding"/>
    <property type="match status" value="1"/>
</dbReference>
<dbReference type="Gene3D" id="3.40.50.261">
    <property type="entry name" value="Succinyl-CoA synthetase domains"/>
    <property type="match status" value="2"/>
</dbReference>
<name>A0A5R8Y0E6_9BACT</name>
<dbReference type="InterPro" id="IPR016102">
    <property type="entry name" value="Succinyl-CoA_synth-like"/>
</dbReference>
<dbReference type="Pfam" id="PF13607">
    <property type="entry name" value="Succ_CoA_lig"/>
    <property type="match status" value="1"/>
</dbReference>
<keyword evidence="1" id="KW-0067">ATP-binding</keyword>
<dbReference type="SUPFAM" id="SSF56059">
    <property type="entry name" value="Glutathione synthetase ATP-binding domain-like"/>
    <property type="match status" value="1"/>
</dbReference>
<evidence type="ECO:0000259" key="2">
    <source>
        <dbReference type="PROSITE" id="PS50975"/>
    </source>
</evidence>
<reference evidence="3 4" key="1">
    <citation type="submission" date="2019-05" db="EMBL/GenBank/DDBJ databases">
        <title>Arcobacter sp. nov., isolated from sea sediment.</title>
        <authorList>
            <person name="Kim W."/>
        </authorList>
    </citation>
    <scope>NUCLEOTIDE SEQUENCE [LARGE SCALE GENOMIC DNA]</scope>
    <source>
        <strain evidence="3 4">CAU 1517</strain>
    </source>
</reference>
<dbReference type="PANTHER" id="PTHR42793">
    <property type="entry name" value="COA BINDING DOMAIN CONTAINING PROTEIN"/>
    <property type="match status" value="1"/>
</dbReference>
<dbReference type="Gene3D" id="3.40.50.720">
    <property type="entry name" value="NAD(P)-binding Rossmann-like Domain"/>
    <property type="match status" value="1"/>
</dbReference>
<dbReference type="InterPro" id="IPR011761">
    <property type="entry name" value="ATP-grasp"/>
</dbReference>
<dbReference type="Gene3D" id="3.30.470.20">
    <property type="entry name" value="ATP-grasp fold, B domain"/>
    <property type="match status" value="1"/>
</dbReference>
<dbReference type="Proteomes" id="UP000308901">
    <property type="component" value="Unassembled WGS sequence"/>
</dbReference>
<dbReference type="GO" id="GO:0005524">
    <property type="term" value="F:ATP binding"/>
    <property type="evidence" value="ECO:0007669"/>
    <property type="project" value="UniProtKB-UniRule"/>
</dbReference>
<dbReference type="GO" id="GO:0046872">
    <property type="term" value="F:metal ion binding"/>
    <property type="evidence" value="ECO:0007669"/>
    <property type="project" value="InterPro"/>
</dbReference>
<dbReference type="OrthoDB" id="9807426at2"/>
<dbReference type="SUPFAM" id="SSF52210">
    <property type="entry name" value="Succinyl-CoA synthetase domains"/>
    <property type="match status" value="2"/>
</dbReference>
<keyword evidence="4" id="KW-1185">Reference proteome</keyword>
<keyword evidence="3" id="KW-0436">Ligase</keyword>
<evidence type="ECO:0000313" key="3">
    <source>
        <dbReference type="EMBL" id="TLP37721.1"/>
    </source>
</evidence>
<dbReference type="InterPro" id="IPR036291">
    <property type="entry name" value="NAD(P)-bd_dom_sf"/>
</dbReference>
<dbReference type="Pfam" id="PF13549">
    <property type="entry name" value="ATP-grasp_5"/>
    <property type="match status" value="1"/>
</dbReference>
<accession>A0A5R8Y0E6</accession>
<dbReference type="PROSITE" id="PS50975">
    <property type="entry name" value="ATP_GRASP"/>
    <property type="match status" value="1"/>
</dbReference>
<protein>
    <submittedName>
        <fullName evidence="3">Acetate--CoA ligase family protein</fullName>
    </submittedName>
</protein>
<dbReference type="GO" id="GO:0016874">
    <property type="term" value="F:ligase activity"/>
    <property type="evidence" value="ECO:0007669"/>
    <property type="project" value="UniProtKB-KW"/>
</dbReference>
<evidence type="ECO:0000256" key="1">
    <source>
        <dbReference type="PROSITE-ProRule" id="PRU00409"/>
    </source>
</evidence>